<feature type="transmembrane region" description="Helical" evidence="6">
    <location>
        <begin position="172"/>
        <end position="194"/>
    </location>
</feature>
<keyword evidence="4" id="KW-0808">Transferase</keyword>
<feature type="transmembrane region" description="Helical" evidence="6">
    <location>
        <begin position="206"/>
        <end position="223"/>
    </location>
</feature>
<sequence length="610" mass="70837">METIAEQVNKTEEDILLAAKPDRRLLSKVPDKEELRTNVDRRRLTGRQEEKNDFTSRIKAENLGRRYLVNYEVAIIYVLGRKKIKRSGKGVDISTSGMLLEVSHAVAQDLSQAKHIRLQFAIAPGTMPEGYEMNVDIGAKYIRLEKTAEGTIRCGVAFSESLAQFATKKKNWYLLSIASFFLFIICACVILMRAESVLYFKFNRILYLYSMIAATFLLSRYLFATFYRPVTIDNDFTPGVSIVIPCFNEEKWIQRTVISCINQDYPIDKLEVIVVDDCSNDKSFAKIKEIVEELRVKEKRYEVEMRLHYFRQPQNAGKREAMATGAKLAQHELVVFVDSDSFLDPFAIRNIVQPFRDTKMGGVSGRTDVANTYTNSLTKMQAVRYYIAFRIMKAAESYFDAVTCLSGPLSCYRRELVLKYMDAWLNQKFLGEKATFGDDRSMTNFILRHNRTGYQDTAICTTIVPNKYKVFLKQQMRWKRSWLRESLIAARFMWKKEPFMSLSFYMGMLVPLFAPIIVVYNLVYIPLIHKVFPLTFILGLLLMALLMSMAQLFLRKSSTWIYGLWFCLYYEAVLLWQMPIAWVTFWKTTWGTRMTPADLLEVAKKNHRTM</sequence>
<dbReference type="Pfam" id="PF13641">
    <property type="entry name" value="Glyco_tranf_2_3"/>
    <property type="match status" value="1"/>
</dbReference>
<accession>A0ABZ3JAD2</accession>
<evidence type="ECO:0000256" key="2">
    <source>
        <dbReference type="ARBA" id="ARBA00022475"/>
    </source>
</evidence>
<evidence type="ECO:0000256" key="6">
    <source>
        <dbReference type="SAM" id="Phobius"/>
    </source>
</evidence>
<evidence type="ECO:0000256" key="3">
    <source>
        <dbReference type="ARBA" id="ARBA00022676"/>
    </source>
</evidence>
<evidence type="ECO:0008006" key="9">
    <source>
        <dbReference type="Google" id="ProtNLM"/>
    </source>
</evidence>
<feature type="transmembrane region" description="Helical" evidence="6">
    <location>
        <begin position="502"/>
        <end position="525"/>
    </location>
</feature>
<protein>
    <recommendedName>
        <fullName evidence="9">Poly-beta-1,6-N-acetyl-D-glucosamine synthase</fullName>
    </recommendedName>
</protein>
<dbReference type="CDD" id="cd06423">
    <property type="entry name" value="CESA_like"/>
    <property type="match status" value="1"/>
</dbReference>
<dbReference type="SUPFAM" id="SSF53448">
    <property type="entry name" value="Nucleotide-diphospho-sugar transferases"/>
    <property type="match status" value="1"/>
</dbReference>
<name>A0ABZ3JAD2_SPOA4</name>
<gene>
    <name evidence="7" type="ORF">SPACI_054990</name>
</gene>
<organism evidence="7 8">
    <name type="scientific">Sporomusa acidovorans (strain ATCC 49682 / DSM 3132 / Mol)</name>
    <dbReference type="NCBI Taxonomy" id="1123286"/>
    <lineage>
        <taxon>Bacteria</taxon>
        <taxon>Bacillati</taxon>
        <taxon>Bacillota</taxon>
        <taxon>Negativicutes</taxon>
        <taxon>Selenomonadales</taxon>
        <taxon>Sporomusaceae</taxon>
        <taxon>Sporomusa</taxon>
    </lineage>
</organism>
<comment type="subcellular location">
    <subcellularLocation>
        <location evidence="1">Cell membrane</location>
    </subcellularLocation>
</comment>
<keyword evidence="5 6" id="KW-0472">Membrane</keyword>
<keyword evidence="2" id="KW-1003">Cell membrane</keyword>
<dbReference type="InterPro" id="IPR029044">
    <property type="entry name" value="Nucleotide-diphossugar_trans"/>
</dbReference>
<feature type="transmembrane region" description="Helical" evidence="6">
    <location>
        <begin position="531"/>
        <end position="554"/>
    </location>
</feature>
<dbReference type="Gene3D" id="3.90.550.10">
    <property type="entry name" value="Spore Coat Polysaccharide Biosynthesis Protein SpsA, Chain A"/>
    <property type="match status" value="1"/>
</dbReference>
<keyword evidence="6" id="KW-0812">Transmembrane</keyword>
<feature type="transmembrane region" description="Helical" evidence="6">
    <location>
        <begin position="561"/>
        <end position="585"/>
    </location>
</feature>
<keyword evidence="8" id="KW-1185">Reference proteome</keyword>
<keyword evidence="3" id="KW-0328">Glycosyltransferase</keyword>
<proteinExistence type="predicted"/>
<dbReference type="PANTHER" id="PTHR22913:SF12">
    <property type="entry name" value="MANNURONAN SYNTHASE"/>
    <property type="match status" value="1"/>
</dbReference>
<evidence type="ECO:0000256" key="5">
    <source>
        <dbReference type="ARBA" id="ARBA00023136"/>
    </source>
</evidence>
<evidence type="ECO:0000313" key="8">
    <source>
        <dbReference type="Proteomes" id="UP000216052"/>
    </source>
</evidence>
<evidence type="ECO:0000256" key="1">
    <source>
        <dbReference type="ARBA" id="ARBA00004236"/>
    </source>
</evidence>
<reference evidence="7" key="1">
    <citation type="submission" date="2024-05" db="EMBL/GenBank/DDBJ databases">
        <title>Isolation and characterization of Sporomusa carbonis sp. nov., a carboxydotrophic hydrogenogen in the genus of Sporomusa isolated from a charcoal burning pile.</title>
        <authorList>
            <person name="Boeer T."/>
            <person name="Rosenbaum F."/>
            <person name="Eysell L."/>
            <person name="Mueller V."/>
            <person name="Daniel R."/>
            <person name="Poehlein A."/>
        </authorList>
    </citation>
    <scope>NUCLEOTIDE SEQUENCE [LARGE SCALE GENOMIC DNA]</scope>
    <source>
        <strain evidence="7">DSM 3132</strain>
    </source>
</reference>
<keyword evidence="6" id="KW-1133">Transmembrane helix</keyword>
<dbReference type="EMBL" id="CP155571">
    <property type="protein sequence ID" value="XFO75379.1"/>
    <property type="molecule type" value="Genomic_DNA"/>
</dbReference>
<evidence type="ECO:0000313" key="7">
    <source>
        <dbReference type="EMBL" id="XFO75379.1"/>
    </source>
</evidence>
<dbReference type="RefSeq" id="WP_093793376.1">
    <property type="nucleotide sequence ID" value="NZ_CP155571.1"/>
</dbReference>
<dbReference type="PANTHER" id="PTHR22913">
    <property type="entry name" value="HYALURONAN SYNTHASE"/>
    <property type="match status" value="1"/>
</dbReference>
<dbReference type="Proteomes" id="UP000216052">
    <property type="component" value="Chromosome"/>
</dbReference>
<evidence type="ECO:0000256" key="4">
    <source>
        <dbReference type="ARBA" id="ARBA00022679"/>
    </source>
</evidence>